<evidence type="ECO:0000259" key="6">
    <source>
        <dbReference type="PROSITE" id="PS50850"/>
    </source>
</evidence>
<dbReference type="Pfam" id="PF07690">
    <property type="entry name" value="MFS_1"/>
    <property type="match status" value="1"/>
</dbReference>
<dbReference type="CDD" id="cd17393">
    <property type="entry name" value="MFS_MosC_like"/>
    <property type="match status" value="1"/>
</dbReference>
<dbReference type="InterPro" id="IPR020846">
    <property type="entry name" value="MFS_dom"/>
</dbReference>
<name>A0AAW7K5P9_9GAMM</name>
<evidence type="ECO:0000256" key="3">
    <source>
        <dbReference type="ARBA" id="ARBA00022989"/>
    </source>
</evidence>
<evidence type="ECO:0000313" key="8">
    <source>
        <dbReference type="Proteomes" id="UP001167864"/>
    </source>
</evidence>
<comment type="subcellular location">
    <subcellularLocation>
        <location evidence="1">Membrane</location>
        <topology evidence="1">Multi-pass membrane protein</topology>
    </subcellularLocation>
</comment>
<dbReference type="RefSeq" id="WP_289817626.1">
    <property type="nucleotide sequence ID" value="NZ_JAUEHU010000003.1"/>
</dbReference>
<proteinExistence type="predicted"/>
<feature type="transmembrane region" description="Helical" evidence="5">
    <location>
        <begin position="144"/>
        <end position="165"/>
    </location>
</feature>
<evidence type="ECO:0000313" key="7">
    <source>
        <dbReference type="EMBL" id="MDN0086495.1"/>
    </source>
</evidence>
<dbReference type="GO" id="GO:0022857">
    <property type="term" value="F:transmembrane transporter activity"/>
    <property type="evidence" value="ECO:0007669"/>
    <property type="project" value="InterPro"/>
</dbReference>
<dbReference type="PANTHER" id="PTHR23514:SF13">
    <property type="entry name" value="INNER MEMBRANE PROTEIN YBJJ"/>
    <property type="match status" value="1"/>
</dbReference>
<keyword evidence="2 5" id="KW-0812">Transmembrane</keyword>
<feature type="transmembrane region" description="Helical" evidence="5">
    <location>
        <begin position="21"/>
        <end position="39"/>
    </location>
</feature>
<feature type="transmembrane region" description="Helical" evidence="5">
    <location>
        <begin position="80"/>
        <end position="99"/>
    </location>
</feature>
<reference evidence="7" key="1">
    <citation type="submission" date="2023-06" db="EMBL/GenBank/DDBJ databases">
        <authorList>
            <person name="Polev D.E."/>
            <person name="Saitova A.T."/>
            <person name="Bogumilchik E.A."/>
            <person name="Kokorina G.I."/>
            <person name="Voskresenskaia E.A."/>
        </authorList>
    </citation>
    <scope>NUCLEOTIDE SEQUENCE</scope>
    <source>
        <strain evidence="7">2145 StPb PI</strain>
    </source>
</reference>
<comment type="caution">
    <text evidence="7">The sequence shown here is derived from an EMBL/GenBank/DDBJ whole genome shotgun (WGS) entry which is preliminary data.</text>
</comment>
<feature type="transmembrane region" description="Helical" evidence="5">
    <location>
        <begin position="51"/>
        <end position="68"/>
    </location>
</feature>
<feature type="transmembrane region" description="Helical" evidence="5">
    <location>
        <begin position="361"/>
        <end position="380"/>
    </location>
</feature>
<feature type="transmembrane region" description="Helical" evidence="5">
    <location>
        <begin position="105"/>
        <end position="123"/>
    </location>
</feature>
<dbReference type="AlphaFoldDB" id="A0AAW7K5P9"/>
<dbReference type="SUPFAM" id="SSF103473">
    <property type="entry name" value="MFS general substrate transporter"/>
    <property type="match status" value="1"/>
</dbReference>
<dbReference type="InterPro" id="IPR051788">
    <property type="entry name" value="MFS_Transporter"/>
</dbReference>
<accession>A0AAW7K5P9</accession>
<evidence type="ECO:0000256" key="4">
    <source>
        <dbReference type="ARBA" id="ARBA00023136"/>
    </source>
</evidence>
<feature type="transmembrane region" description="Helical" evidence="5">
    <location>
        <begin position="210"/>
        <end position="233"/>
    </location>
</feature>
<dbReference type="InterPro" id="IPR036259">
    <property type="entry name" value="MFS_trans_sf"/>
</dbReference>
<feature type="transmembrane region" description="Helical" evidence="5">
    <location>
        <begin position="171"/>
        <end position="189"/>
    </location>
</feature>
<feature type="transmembrane region" description="Helical" evidence="5">
    <location>
        <begin position="245"/>
        <end position="264"/>
    </location>
</feature>
<feature type="transmembrane region" description="Helical" evidence="5">
    <location>
        <begin position="304"/>
        <end position="322"/>
    </location>
</feature>
<protein>
    <submittedName>
        <fullName evidence="7">MFS transporter</fullName>
    </submittedName>
</protein>
<evidence type="ECO:0000256" key="1">
    <source>
        <dbReference type="ARBA" id="ARBA00004141"/>
    </source>
</evidence>
<dbReference type="Proteomes" id="UP001167864">
    <property type="component" value="Unassembled WGS sequence"/>
</dbReference>
<dbReference type="PROSITE" id="PS50850">
    <property type="entry name" value="MFS"/>
    <property type="match status" value="1"/>
</dbReference>
<dbReference type="PANTHER" id="PTHR23514">
    <property type="entry name" value="BYPASS OF STOP CODON PROTEIN 6"/>
    <property type="match status" value="1"/>
</dbReference>
<feature type="transmembrane region" description="Helical" evidence="5">
    <location>
        <begin position="334"/>
        <end position="355"/>
    </location>
</feature>
<gene>
    <name evidence="7" type="ORF">QVN42_03645</name>
</gene>
<dbReference type="InterPro" id="IPR011701">
    <property type="entry name" value="MFS"/>
</dbReference>
<sequence length="384" mass="40151">MSLGKAAVGVGTPNNRIATRAVFFVTGMAMGMWAALVPYAQMRTQAEAKDLGLLLLCLGGGSLLSMLCSGRIIGRFGCRAVIVASVSLYCLMLPLLATFSDIRMLALSLFVFGMGIGLADVAMNVQGTLVEQAAKKSLMSGFHCLWSVGGIVGAGGGAMLLSIGVMPQGSTFFAIVLITLVTSLSYRSLLPFGGEEGRGDEPRGKPNFRLILMALMAMICFMAEGAILDWSGIFMTQDRGIAVEHAGWGFAVFAIAMSLMRVTGDAVVNALGRKRVLILGGLLGIAGYLMVVLLPGWVMALCGFALVGIGAANIVPVLITLAGQEKVMPVNMSVAMVATLGYFGVLGGPALIGWIAHLSNLYVAFSMVAAAFLIITLGAFKLKY</sequence>
<evidence type="ECO:0000256" key="2">
    <source>
        <dbReference type="ARBA" id="ARBA00022692"/>
    </source>
</evidence>
<feature type="domain" description="Major facilitator superfamily (MFS) profile" evidence="6">
    <location>
        <begin position="210"/>
        <end position="384"/>
    </location>
</feature>
<organism evidence="7 8">
    <name type="scientific">Yersinia nurmii</name>
    <dbReference type="NCBI Taxonomy" id="685706"/>
    <lineage>
        <taxon>Bacteria</taxon>
        <taxon>Pseudomonadati</taxon>
        <taxon>Pseudomonadota</taxon>
        <taxon>Gammaproteobacteria</taxon>
        <taxon>Enterobacterales</taxon>
        <taxon>Yersiniaceae</taxon>
        <taxon>Yersinia</taxon>
    </lineage>
</organism>
<feature type="transmembrane region" description="Helical" evidence="5">
    <location>
        <begin position="276"/>
        <end position="298"/>
    </location>
</feature>
<keyword evidence="3 5" id="KW-1133">Transmembrane helix</keyword>
<dbReference type="EMBL" id="JAUEHU010000003">
    <property type="protein sequence ID" value="MDN0086495.1"/>
    <property type="molecule type" value="Genomic_DNA"/>
</dbReference>
<dbReference type="Gene3D" id="1.20.1250.20">
    <property type="entry name" value="MFS general substrate transporter like domains"/>
    <property type="match status" value="2"/>
</dbReference>
<dbReference type="GO" id="GO:0016020">
    <property type="term" value="C:membrane"/>
    <property type="evidence" value="ECO:0007669"/>
    <property type="project" value="UniProtKB-SubCell"/>
</dbReference>
<evidence type="ECO:0000256" key="5">
    <source>
        <dbReference type="SAM" id="Phobius"/>
    </source>
</evidence>
<keyword evidence="4 5" id="KW-0472">Membrane</keyword>